<feature type="region of interest" description="Disordered" evidence="1">
    <location>
        <begin position="43"/>
        <end position="66"/>
    </location>
</feature>
<dbReference type="OrthoDB" id="6348145at2759"/>
<dbReference type="InParanoid" id="E9FU01"/>
<dbReference type="AlphaFoldDB" id="E9FU01"/>
<dbReference type="HOGENOM" id="CLU_1994875_0_0_1"/>
<organism evidence="3 4">
    <name type="scientific">Daphnia pulex</name>
    <name type="common">Water flea</name>
    <dbReference type="NCBI Taxonomy" id="6669"/>
    <lineage>
        <taxon>Eukaryota</taxon>
        <taxon>Metazoa</taxon>
        <taxon>Ecdysozoa</taxon>
        <taxon>Arthropoda</taxon>
        <taxon>Crustacea</taxon>
        <taxon>Branchiopoda</taxon>
        <taxon>Diplostraca</taxon>
        <taxon>Cladocera</taxon>
        <taxon>Anomopoda</taxon>
        <taxon>Daphniidae</taxon>
        <taxon>Daphnia</taxon>
    </lineage>
</organism>
<evidence type="ECO:0000313" key="3">
    <source>
        <dbReference type="EMBL" id="EFX89456.1"/>
    </source>
</evidence>
<evidence type="ECO:0000256" key="2">
    <source>
        <dbReference type="SAM" id="Phobius"/>
    </source>
</evidence>
<dbReference type="EMBL" id="GL732524">
    <property type="protein sequence ID" value="EFX89456.1"/>
    <property type="molecule type" value="Genomic_DNA"/>
</dbReference>
<proteinExistence type="predicted"/>
<dbReference type="Proteomes" id="UP000000305">
    <property type="component" value="Unassembled WGS sequence"/>
</dbReference>
<sequence length="125" mass="14013">MENAFLLEIFVPIAVFLALSVFFVMMFVTNSWWDCRKKDEKSETASNSTQAATHHRSHGNGSSSGESDVTFIDLPAFGACCSLQHPDALHAIHLHRSKKEDDPPPTYEMAMGYLTHEHHSCLHLV</sequence>
<keyword evidence="2" id="KW-1133">Transmembrane helix</keyword>
<dbReference type="KEGG" id="dpx:DAPPUDRAFT_303054"/>
<keyword evidence="2" id="KW-0472">Membrane</keyword>
<feature type="transmembrane region" description="Helical" evidence="2">
    <location>
        <begin position="6"/>
        <end position="28"/>
    </location>
</feature>
<accession>E9FU01</accession>
<evidence type="ECO:0000256" key="1">
    <source>
        <dbReference type="SAM" id="MobiDB-lite"/>
    </source>
</evidence>
<gene>
    <name evidence="3" type="ORF">DAPPUDRAFT_303054</name>
</gene>
<protein>
    <submittedName>
        <fullName evidence="3">Uncharacterized protein</fullName>
    </submittedName>
</protein>
<reference evidence="3 4" key="1">
    <citation type="journal article" date="2011" name="Science">
        <title>The ecoresponsive genome of Daphnia pulex.</title>
        <authorList>
            <person name="Colbourne J.K."/>
            <person name="Pfrender M.E."/>
            <person name="Gilbert D."/>
            <person name="Thomas W.K."/>
            <person name="Tucker A."/>
            <person name="Oakley T.H."/>
            <person name="Tokishita S."/>
            <person name="Aerts A."/>
            <person name="Arnold G.J."/>
            <person name="Basu M.K."/>
            <person name="Bauer D.J."/>
            <person name="Caceres C.E."/>
            <person name="Carmel L."/>
            <person name="Casola C."/>
            <person name="Choi J.H."/>
            <person name="Detter J.C."/>
            <person name="Dong Q."/>
            <person name="Dusheyko S."/>
            <person name="Eads B.D."/>
            <person name="Frohlich T."/>
            <person name="Geiler-Samerotte K.A."/>
            <person name="Gerlach D."/>
            <person name="Hatcher P."/>
            <person name="Jogdeo S."/>
            <person name="Krijgsveld J."/>
            <person name="Kriventseva E.V."/>
            <person name="Kultz D."/>
            <person name="Laforsch C."/>
            <person name="Lindquist E."/>
            <person name="Lopez J."/>
            <person name="Manak J.R."/>
            <person name="Muller J."/>
            <person name="Pangilinan J."/>
            <person name="Patwardhan R.P."/>
            <person name="Pitluck S."/>
            <person name="Pritham E.J."/>
            <person name="Rechtsteiner A."/>
            <person name="Rho M."/>
            <person name="Rogozin I.B."/>
            <person name="Sakarya O."/>
            <person name="Salamov A."/>
            <person name="Schaack S."/>
            <person name="Shapiro H."/>
            <person name="Shiga Y."/>
            <person name="Skalitzky C."/>
            <person name="Smith Z."/>
            <person name="Souvorov A."/>
            <person name="Sung W."/>
            <person name="Tang Z."/>
            <person name="Tsuchiya D."/>
            <person name="Tu H."/>
            <person name="Vos H."/>
            <person name="Wang M."/>
            <person name="Wolf Y.I."/>
            <person name="Yamagata H."/>
            <person name="Yamada T."/>
            <person name="Ye Y."/>
            <person name="Shaw J.R."/>
            <person name="Andrews J."/>
            <person name="Crease T.J."/>
            <person name="Tang H."/>
            <person name="Lucas S.M."/>
            <person name="Robertson H.M."/>
            <person name="Bork P."/>
            <person name="Koonin E.V."/>
            <person name="Zdobnov E.M."/>
            <person name="Grigoriev I.V."/>
            <person name="Lynch M."/>
            <person name="Boore J.L."/>
        </authorList>
    </citation>
    <scope>NUCLEOTIDE SEQUENCE [LARGE SCALE GENOMIC DNA]</scope>
</reference>
<keyword evidence="2" id="KW-0812">Transmembrane</keyword>
<name>E9FU01_DAPPU</name>
<keyword evidence="4" id="KW-1185">Reference proteome</keyword>
<evidence type="ECO:0000313" key="4">
    <source>
        <dbReference type="Proteomes" id="UP000000305"/>
    </source>
</evidence>